<feature type="transmembrane region" description="Helical" evidence="7">
    <location>
        <begin position="205"/>
        <end position="231"/>
    </location>
</feature>
<keyword evidence="4 7" id="KW-0812">Transmembrane</keyword>
<sequence length="250" mass="25490">MIEAALTLHDLAAPILAQLFAVFLRVGGMMLLLPGLGDRLIPMRVRLMAAFALSAAVAPSVPLPEATGIGLIAVEVTVGLAFGAVLRFTAGALSMAGMMAAQLTSLSQLFGGVEPSSAMGNLLNLAGLALLMASGLPLMVVDLLIRSYDVLPQGMALPAGDLAAWGVGRMAHAFALAFALAAPFALAALVYNAAMGVINRAMPQLMVAMVGAPAITWASMVLLMLAAPLMLSVWKGAMLSVLGDPMGGLP</sequence>
<name>A0A0M6XSP8_9RHOB</name>
<protein>
    <submittedName>
        <fullName evidence="8">Flagellar biosynthesis protein FliR</fullName>
    </submittedName>
</protein>
<dbReference type="PANTHER" id="PTHR30065">
    <property type="entry name" value="FLAGELLAR BIOSYNTHETIC PROTEIN FLIR"/>
    <property type="match status" value="1"/>
</dbReference>
<dbReference type="OrthoDB" id="9779817at2"/>
<organism evidence="8 9">
    <name type="scientific">Jannaschia rubra</name>
    <dbReference type="NCBI Taxonomy" id="282197"/>
    <lineage>
        <taxon>Bacteria</taxon>
        <taxon>Pseudomonadati</taxon>
        <taxon>Pseudomonadota</taxon>
        <taxon>Alphaproteobacteria</taxon>
        <taxon>Rhodobacterales</taxon>
        <taxon>Roseobacteraceae</taxon>
        <taxon>Jannaschia</taxon>
    </lineage>
</organism>
<evidence type="ECO:0000256" key="3">
    <source>
        <dbReference type="ARBA" id="ARBA00022475"/>
    </source>
</evidence>
<feature type="transmembrane region" description="Helical" evidence="7">
    <location>
        <begin position="12"/>
        <end position="33"/>
    </location>
</feature>
<evidence type="ECO:0000256" key="7">
    <source>
        <dbReference type="SAM" id="Phobius"/>
    </source>
</evidence>
<evidence type="ECO:0000256" key="2">
    <source>
        <dbReference type="ARBA" id="ARBA00009772"/>
    </source>
</evidence>
<keyword evidence="6 7" id="KW-0472">Membrane</keyword>
<dbReference type="InterPro" id="IPR002010">
    <property type="entry name" value="T3SS_IM_R"/>
</dbReference>
<feature type="transmembrane region" description="Helical" evidence="7">
    <location>
        <begin position="69"/>
        <end position="101"/>
    </location>
</feature>
<dbReference type="PRINTS" id="PR00953">
    <property type="entry name" value="TYPE3IMRPROT"/>
</dbReference>
<dbReference type="RefSeq" id="WP_055682674.1">
    <property type="nucleotide sequence ID" value="NZ_CXPG01000020.1"/>
</dbReference>
<evidence type="ECO:0000256" key="4">
    <source>
        <dbReference type="ARBA" id="ARBA00022692"/>
    </source>
</evidence>
<gene>
    <name evidence="8" type="ORF">JAN5088_02022</name>
</gene>
<keyword evidence="8" id="KW-0966">Cell projection</keyword>
<feature type="transmembrane region" description="Helical" evidence="7">
    <location>
        <begin position="45"/>
        <end position="63"/>
    </location>
</feature>
<dbReference type="AlphaFoldDB" id="A0A0M6XSP8"/>
<evidence type="ECO:0000313" key="8">
    <source>
        <dbReference type="EMBL" id="CTQ33241.1"/>
    </source>
</evidence>
<feature type="transmembrane region" description="Helical" evidence="7">
    <location>
        <begin position="122"/>
        <end position="145"/>
    </location>
</feature>
<comment type="similarity">
    <text evidence="2">Belongs to the FliR/MopE/SpaR family.</text>
</comment>
<comment type="subcellular location">
    <subcellularLocation>
        <location evidence="1">Cell membrane</location>
        <topology evidence="1">Multi-pass membrane protein</topology>
    </subcellularLocation>
</comment>
<dbReference type="PANTHER" id="PTHR30065:SF8">
    <property type="entry name" value="FLAGELLAR BIOSYNTHETIC PROTEIN FLIR"/>
    <property type="match status" value="1"/>
</dbReference>
<keyword evidence="5 7" id="KW-1133">Transmembrane helix</keyword>
<evidence type="ECO:0000256" key="6">
    <source>
        <dbReference type="ARBA" id="ARBA00023136"/>
    </source>
</evidence>
<dbReference type="GO" id="GO:0005886">
    <property type="term" value="C:plasma membrane"/>
    <property type="evidence" value="ECO:0007669"/>
    <property type="project" value="UniProtKB-SubCell"/>
</dbReference>
<keyword evidence="9" id="KW-1185">Reference proteome</keyword>
<evidence type="ECO:0000313" key="9">
    <source>
        <dbReference type="Proteomes" id="UP000048908"/>
    </source>
</evidence>
<accession>A0A0M6XSP8</accession>
<evidence type="ECO:0000256" key="5">
    <source>
        <dbReference type="ARBA" id="ARBA00022989"/>
    </source>
</evidence>
<proteinExistence type="inferred from homology"/>
<dbReference type="GO" id="GO:0006605">
    <property type="term" value="P:protein targeting"/>
    <property type="evidence" value="ECO:0007669"/>
    <property type="project" value="InterPro"/>
</dbReference>
<keyword evidence="3" id="KW-1003">Cell membrane</keyword>
<feature type="transmembrane region" description="Helical" evidence="7">
    <location>
        <begin position="171"/>
        <end position="193"/>
    </location>
</feature>
<dbReference type="STRING" id="282197.SAMN04488517_10270"/>
<evidence type="ECO:0000256" key="1">
    <source>
        <dbReference type="ARBA" id="ARBA00004651"/>
    </source>
</evidence>
<dbReference type="Proteomes" id="UP000048908">
    <property type="component" value="Unassembled WGS sequence"/>
</dbReference>
<dbReference type="EMBL" id="CXPG01000020">
    <property type="protein sequence ID" value="CTQ33241.1"/>
    <property type="molecule type" value="Genomic_DNA"/>
</dbReference>
<keyword evidence="8" id="KW-0282">Flagellum</keyword>
<dbReference type="Pfam" id="PF01311">
    <property type="entry name" value="Bac_export_1"/>
    <property type="match status" value="1"/>
</dbReference>
<keyword evidence="8" id="KW-0969">Cilium</keyword>
<reference evidence="8 9" key="1">
    <citation type="submission" date="2015-07" db="EMBL/GenBank/DDBJ databases">
        <authorList>
            <person name="Noorani M."/>
        </authorList>
    </citation>
    <scope>NUCLEOTIDE SEQUENCE [LARGE SCALE GENOMIC DNA]</scope>
    <source>
        <strain evidence="8 9">CECT 5088</strain>
    </source>
</reference>